<accession>A0AC61U4L4</accession>
<evidence type="ECO:0000313" key="2">
    <source>
        <dbReference type="Proteomes" id="UP001059663"/>
    </source>
</evidence>
<name>A0AC61U4L4_9MICO</name>
<protein>
    <submittedName>
        <fullName evidence="1">Uncharacterized protein</fullName>
    </submittedName>
</protein>
<organism evidence="1 2">
    <name type="scientific">Janibacter limosus</name>
    <dbReference type="NCBI Taxonomy" id="53458"/>
    <lineage>
        <taxon>Bacteria</taxon>
        <taxon>Bacillati</taxon>
        <taxon>Actinomycetota</taxon>
        <taxon>Actinomycetes</taxon>
        <taxon>Micrococcales</taxon>
        <taxon>Intrasporangiaceae</taxon>
        <taxon>Janibacter</taxon>
    </lineage>
</organism>
<proteinExistence type="predicted"/>
<dbReference type="EMBL" id="CP087977">
    <property type="protein sequence ID" value="UUZ44778.1"/>
    <property type="molecule type" value="Genomic_DNA"/>
</dbReference>
<sequence>MRDVFVIGTGQSDFGKTPERSAAQMGRQAAVEAIQTRVSGPGTCRRSSRHASSTRW</sequence>
<evidence type="ECO:0000313" key="1">
    <source>
        <dbReference type="EMBL" id="UUZ44778.1"/>
    </source>
</evidence>
<dbReference type="Proteomes" id="UP001059663">
    <property type="component" value="Chromosome"/>
</dbReference>
<gene>
    <name evidence="1" type="ORF">LP422_21225</name>
</gene>
<reference evidence="1" key="1">
    <citation type="submission" date="2021-11" db="EMBL/GenBank/DDBJ databases">
        <title>Study of the species diversity of bacterial strains isolated from a unique natural object - Shulgan-Tash cave (Bashkiria).</title>
        <authorList>
            <person name="Sazanova A.L."/>
            <person name="Chirak E.R."/>
            <person name="Safronova V.I."/>
        </authorList>
    </citation>
    <scope>NUCLEOTIDE SEQUENCE</scope>
    <source>
        <strain evidence="1">P1</strain>
    </source>
</reference>